<keyword evidence="2" id="KW-1185">Reference proteome</keyword>
<evidence type="ECO:0000313" key="2">
    <source>
        <dbReference type="Proteomes" id="UP001152795"/>
    </source>
</evidence>
<name>A0A6S7K930_PARCT</name>
<dbReference type="EMBL" id="CACRXK020029089">
    <property type="protein sequence ID" value="CAB4041885.1"/>
    <property type="molecule type" value="Genomic_DNA"/>
</dbReference>
<dbReference type="PANTHER" id="PTHR47510:SF3">
    <property type="entry name" value="ENDO_EXONUCLEASE_PHOSPHATASE DOMAIN-CONTAINING PROTEIN"/>
    <property type="match status" value="1"/>
</dbReference>
<sequence>KVRPKQTACSKSWWKQIKRLTGKEKDSVTLVDPGTELELNNNQSVTTINDFFADLTKDYPRINKEWTDLECPDSLPSISEEDVRKQLMKININKDPRPNDLFLFLKEFADVLAVPLTKIFNDSFRGKYFQKYRNNIN</sequence>
<protein>
    <submittedName>
        <fullName evidence="1">Uncharacterized protein</fullName>
    </submittedName>
</protein>
<reference evidence="1" key="1">
    <citation type="submission" date="2020-04" db="EMBL/GenBank/DDBJ databases">
        <authorList>
            <person name="Alioto T."/>
            <person name="Alioto T."/>
            <person name="Gomez Garrido J."/>
        </authorList>
    </citation>
    <scope>NUCLEOTIDE SEQUENCE</scope>
    <source>
        <strain evidence="1">A484AB</strain>
    </source>
</reference>
<organism evidence="1 2">
    <name type="scientific">Paramuricea clavata</name>
    <name type="common">Red gorgonian</name>
    <name type="synonym">Violescent sea-whip</name>
    <dbReference type="NCBI Taxonomy" id="317549"/>
    <lineage>
        <taxon>Eukaryota</taxon>
        <taxon>Metazoa</taxon>
        <taxon>Cnidaria</taxon>
        <taxon>Anthozoa</taxon>
        <taxon>Octocorallia</taxon>
        <taxon>Malacalcyonacea</taxon>
        <taxon>Plexauridae</taxon>
        <taxon>Paramuricea</taxon>
    </lineage>
</organism>
<comment type="caution">
    <text evidence="1">The sequence shown here is derived from an EMBL/GenBank/DDBJ whole genome shotgun (WGS) entry which is preliminary data.</text>
</comment>
<dbReference type="Proteomes" id="UP001152795">
    <property type="component" value="Unassembled WGS sequence"/>
</dbReference>
<dbReference type="PANTHER" id="PTHR47510">
    <property type="entry name" value="REVERSE TRANSCRIPTASE DOMAIN-CONTAINING PROTEIN"/>
    <property type="match status" value="1"/>
</dbReference>
<accession>A0A6S7K930</accession>
<proteinExistence type="predicted"/>
<dbReference type="AlphaFoldDB" id="A0A6S7K930"/>
<gene>
    <name evidence="1" type="ORF">PACLA_8A078153</name>
</gene>
<evidence type="ECO:0000313" key="1">
    <source>
        <dbReference type="EMBL" id="CAB4041885.1"/>
    </source>
</evidence>
<feature type="non-terminal residue" evidence="1">
    <location>
        <position position="1"/>
    </location>
</feature>